<protein>
    <submittedName>
        <fullName evidence="2">Uncharacterized protein</fullName>
    </submittedName>
</protein>
<dbReference type="EMBL" id="CP019724">
    <property type="protein sequence ID" value="AQS66987.1"/>
    <property type="molecule type" value="Genomic_DNA"/>
</dbReference>
<evidence type="ECO:0000313" key="2">
    <source>
        <dbReference type="EMBL" id="AQS66987.1"/>
    </source>
</evidence>
<evidence type="ECO:0000256" key="1">
    <source>
        <dbReference type="SAM" id="MobiDB-lite"/>
    </source>
</evidence>
<dbReference type="AlphaFoldDB" id="A0A1S6J5D8"/>
<feature type="compositionally biased region" description="Polar residues" evidence="1">
    <location>
        <begin position="51"/>
        <end position="61"/>
    </location>
</feature>
<gene>
    <name evidence="2" type="ORF">B1H29_08655</name>
</gene>
<proteinExistence type="predicted"/>
<organism evidence="2 3">
    <name type="scientific">Streptomyces pactum</name>
    <dbReference type="NCBI Taxonomy" id="68249"/>
    <lineage>
        <taxon>Bacteria</taxon>
        <taxon>Bacillati</taxon>
        <taxon>Actinomycetota</taxon>
        <taxon>Actinomycetes</taxon>
        <taxon>Kitasatosporales</taxon>
        <taxon>Streptomycetaceae</taxon>
        <taxon>Streptomyces</taxon>
    </lineage>
</organism>
<feature type="region of interest" description="Disordered" evidence="1">
    <location>
        <begin position="1"/>
        <end position="102"/>
    </location>
</feature>
<dbReference type="KEGG" id="spac:B1H29_08655"/>
<dbReference type="Proteomes" id="UP000189443">
    <property type="component" value="Chromosome"/>
</dbReference>
<keyword evidence="3" id="KW-1185">Reference proteome</keyword>
<evidence type="ECO:0000313" key="3">
    <source>
        <dbReference type="Proteomes" id="UP000189443"/>
    </source>
</evidence>
<reference evidence="2 3" key="1">
    <citation type="submission" date="2017-02" db="EMBL/GenBank/DDBJ databases">
        <title>Streptomyces pactum ACT12 Genome sequencing and assembly.</title>
        <authorList>
            <person name="Xue Q."/>
            <person name="Yan X."/>
            <person name="Jia L."/>
            <person name="Yan H."/>
        </authorList>
    </citation>
    <scope>NUCLEOTIDE SEQUENCE [LARGE SCALE GENOMIC DNA]</scope>
    <source>
        <strain evidence="2 3">ACT12</strain>
    </source>
</reference>
<name>A0A1S6J5D8_9ACTN</name>
<sequence>MFRRGGTCPGGASYVTRSALPIGGPFYDCTAGRRPRPPGAPPRPVREEPRTSTSAQVTSGAERSGRTARRPPEGSARAGGGVVRPDGRCVATRAPPSSGSCA</sequence>
<accession>A0A1S6J5D8</accession>